<dbReference type="Proteomes" id="UP000789860">
    <property type="component" value="Unassembled WGS sequence"/>
</dbReference>
<protein>
    <submittedName>
        <fullName evidence="1">8607_t:CDS:1</fullName>
    </submittedName>
</protein>
<proteinExistence type="predicted"/>
<keyword evidence="2" id="KW-1185">Reference proteome</keyword>
<feature type="non-terminal residue" evidence="1">
    <location>
        <position position="241"/>
    </location>
</feature>
<gene>
    <name evidence="1" type="ORF">SCALOS_LOCUS8935</name>
</gene>
<sequence>KLTPTICDDIKLLAECGVKVGVIIDILQRKNPEQYIHSRNIYNYIQFIRHQNFVNSDAAFVYLELIEKKQENPTFYIDARFEDQSLLSDEAKDSFTWLFNSFFNATGGLALSLLYTDTDPAMIAAATLLNEYDDATNYMQYYLYQCWETWALCFTHCAFNAGIQSMQRVESYNRIIKENINRNSSLLELEDAIERLIVKESQFVKFNEAVGELPASWDEDYHDHYFKKYHLTSLDCELRQW</sequence>
<evidence type="ECO:0000313" key="2">
    <source>
        <dbReference type="Proteomes" id="UP000789860"/>
    </source>
</evidence>
<comment type="caution">
    <text evidence="1">The sequence shown here is derived from an EMBL/GenBank/DDBJ whole genome shotgun (WGS) entry which is preliminary data.</text>
</comment>
<organism evidence="1 2">
    <name type="scientific">Scutellospora calospora</name>
    <dbReference type="NCBI Taxonomy" id="85575"/>
    <lineage>
        <taxon>Eukaryota</taxon>
        <taxon>Fungi</taxon>
        <taxon>Fungi incertae sedis</taxon>
        <taxon>Mucoromycota</taxon>
        <taxon>Glomeromycotina</taxon>
        <taxon>Glomeromycetes</taxon>
        <taxon>Diversisporales</taxon>
        <taxon>Gigasporaceae</taxon>
        <taxon>Scutellospora</taxon>
    </lineage>
</organism>
<dbReference type="EMBL" id="CAJVPM010025544">
    <property type="protein sequence ID" value="CAG8658331.1"/>
    <property type="molecule type" value="Genomic_DNA"/>
</dbReference>
<evidence type="ECO:0000313" key="1">
    <source>
        <dbReference type="EMBL" id="CAG8658331.1"/>
    </source>
</evidence>
<name>A0ACA9NLB2_9GLOM</name>
<feature type="non-terminal residue" evidence="1">
    <location>
        <position position="1"/>
    </location>
</feature>
<accession>A0ACA9NLB2</accession>
<reference evidence="1" key="1">
    <citation type="submission" date="2021-06" db="EMBL/GenBank/DDBJ databases">
        <authorList>
            <person name="Kallberg Y."/>
            <person name="Tangrot J."/>
            <person name="Rosling A."/>
        </authorList>
    </citation>
    <scope>NUCLEOTIDE SEQUENCE</scope>
    <source>
        <strain evidence="1">AU212A</strain>
    </source>
</reference>